<dbReference type="PANTHER" id="PTHR42721:SF27">
    <property type="entry name" value="GLYCOSIDE HYDROLASE FAMILY 3 PROTEIN"/>
    <property type="match status" value="1"/>
</dbReference>
<dbReference type="Proteomes" id="UP001058974">
    <property type="component" value="Chromosome 3"/>
</dbReference>
<gene>
    <name evidence="2" type="ORF">KIW84_034965</name>
</gene>
<dbReference type="InterPro" id="IPR044993">
    <property type="entry name" value="BXL"/>
</dbReference>
<name>A0A9D4XZT5_PEA</name>
<dbReference type="Gene3D" id="3.20.20.300">
    <property type="entry name" value="Glycoside hydrolase, family 3, N-terminal domain"/>
    <property type="match status" value="1"/>
</dbReference>
<dbReference type="GO" id="GO:0009505">
    <property type="term" value="C:plant-type cell wall"/>
    <property type="evidence" value="ECO:0007669"/>
    <property type="project" value="TreeGrafter"/>
</dbReference>
<reference evidence="2 3" key="1">
    <citation type="journal article" date="2022" name="Nat. Genet.">
        <title>Improved pea reference genome and pan-genome highlight genomic features and evolutionary characteristics.</title>
        <authorList>
            <person name="Yang T."/>
            <person name="Liu R."/>
            <person name="Luo Y."/>
            <person name="Hu S."/>
            <person name="Wang D."/>
            <person name="Wang C."/>
            <person name="Pandey M.K."/>
            <person name="Ge S."/>
            <person name="Xu Q."/>
            <person name="Li N."/>
            <person name="Li G."/>
            <person name="Huang Y."/>
            <person name="Saxena R.K."/>
            <person name="Ji Y."/>
            <person name="Li M."/>
            <person name="Yan X."/>
            <person name="He Y."/>
            <person name="Liu Y."/>
            <person name="Wang X."/>
            <person name="Xiang C."/>
            <person name="Varshney R.K."/>
            <person name="Ding H."/>
            <person name="Gao S."/>
            <person name="Zong X."/>
        </authorList>
    </citation>
    <scope>NUCLEOTIDE SEQUENCE [LARGE SCALE GENOMIC DNA]</scope>
    <source>
        <strain evidence="2 3">cv. Zhongwan 6</strain>
    </source>
</reference>
<dbReference type="GO" id="GO:0045493">
    <property type="term" value="P:xylan catabolic process"/>
    <property type="evidence" value="ECO:0007669"/>
    <property type="project" value="InterPro"/>
</dbReference>
<evidence type="ECO:0000313" key="3">
    <source>
        <dbReference type="Proteomes" id="UP001058974"/>
    </source>
</evidence>
<dbReference type="InterPro" id="IPR017853">
    <property type="entry name" value="GH"/>
</dbReference>
<protein>
    <submittedName>
        <fullName evidence="2">Uncharacterized protein</fullName>
    </submittedName>
</protein>
<keyword evidence="1" id="KW-0378">Hydrolase</keyword>
<dbReference type="EMBL" id="JAMSHJ010000003">
    <property type="protein sequence ID" value="KAI5430573.1"/>
    <property type="molecule type" value="Genomic_DNA"/>
</dbReference>
<comment type="caution">
    <text evidence="2">The sequence shown here is derived from an EMBL/GenBank/DDBJ whole genome shotgun (WGS) entry which is preliminary data.</text>
</comment>
<dbReference type="InterPro" id="IPR036962">
    <property type="entry name" value="Glyco_hydro_3_N_sf"/>
</dbReference>
<proteinExistence type="predicted"/>
<dbReference type="AlphaFoldDB" id="A0A9D4XZT5"/>
<evidence type="ECO:0000313" key="2">
    <source>
        <dbReference type="EMBL" id="KAI5430573.1"/>
    </source>
</evidence>
<dbReference type="GO" id="GO:0046556">
    <property type="term" value="F:alpha-L-arabinofuranosidase activity"/>
    <property type="evidence" value="ECO:0007669"/>
    <property type="project" value="TreeGrafter"/>
</dbReference>
<organism evidence="2 3">
    <name type="scientific">Pisum sativum</name>
    <name type="common">Garden pea</name>
    <name type="synonym">Lathyrus oleraceus</name>
    <dbReference type="NCBI Taxonomy" id="3888"/>
    <lineage>
        <taxon>Eukaryota</taxon>
        <taxon>Viridiplantae</taxon>
        <taxon>Streptophyta</taxon>
        <taxon>Embryophyta</taxon>
        <taxon>Tracheophyta</taxon>
        <taxon>Spermatophyta</taxon>
        <taxon>Magnoliopsida</taxon>
        <taxon>eudicotyledons</taxon>
        <taxon>Gunneridae</taxon>
        <taxon>Pentapetalae</taxon>
        <taxon>rosids</taxon>
        <taxon>fabids</taxon>
        <taxon>Fabales</taxon>
        <taxon>Fabaceae</taxon>
        <taxon>Papilionoideae</taxon>
        <taxon>50 kb inversion clade</taxon>
        <taxon>NPAAA clade</taxon>
        <taxon>Hologalegina</taxon>
        <taxon>IRL clade</taxon>
        <taxon>Fabeae</taxon>
        <taxon>Lathyrus</taxon>
    </lineage>
</organism>
<evidence type="ECO:0000256" key="1">
    <source>
        <dbReference type="ARBA" id="ARBA00022801"/>
    </source>
</evidence>
<dbReference type="GO" id="GO:0009044">
    <property type="term" value="F:xylan 1,4-beta-xylosidase activity"/>
    <property type="evidence" value="ECO:0007669"/>
    <property type="project" value="InterPro"/>
</dbReference>
<accession>A0A9D4XZT5</accession>
<dbReference type="PANTHER" id="PTHR42721">
    <property type="entry name" value="SUGAR HYDROLASE-RELATED"/>
    <property type="match status" value="1"/>
</dbReference>
<keyword evidence="3" id="KW-1185">Reference proteome</keyword>
<dbReference type="GO" id="GO:0031222">
    <property type="term" value="P:arabinan catabolic process"/>
    <property type="evidence" value="ECO:0007669"/>
    <property type="project" value="TreeGrafter"/>
</dbReference>
<sequence length="311" mass="34608">MSKWIQNHGLEQLTELSSNLFSFVLHDVTMTDESVELVNSFLQMIVSVLKFSQKRKICQPHFILSIDGLYQIYQAGSVSSVINGKLHHKSNDIYSGFAETHKLEPLHSLLVHVENTARQKWNFNGYITSDCAPVAILHDMQGYAKTPEDVVADTLKAGMGVECGDNLTKLAKSAVLQNKVPISQIDCALHNLFSIQIRLGLFDGNPTKLKYGTIGPNQVCSKQNLNIALEAARSGIRLKLLRKPEGNEAFLDYQAGRQGVFGSNNFQQPNAMQLPHQSQKFADLAQLHGSNQDAQLRGQNSKQQQMLNLVH</sequence>
<dbReference type="SUPFAM" id="SSF51445">
    <property type="entry name" value="(Trans)glycosidases"/>
    <property type="match status" value="1"/>
</dbReference>
<dbReference type="Gramene" id="Psat03G0496500-T1">
    <property type="protein sequence ID" value="KAI5430573.1"/>
    <property type="gene ID" value="KIW84_034965"/>
</dbReference>